<proteinExistence type="predicted"/>
<gene>
    <name evidence="4" type="ORF">SMD27_00210</name>
</gene>
<evidence type="ECO:0000259" key="3">
    <source>
        <dbReference type="Pfam" id="PF13717"/>
    </source>
</evidence>
<protein>
    <submittedName>
        <fullName evidence="4">DUF3426 domain-containing protein</fullName>
    </submittedName>
</protein>
<reference evidence="4 5" key="1">
    <citation type="journal article" date="2016" name="Antonie Van Leeuwenhoek">
        <title>Dongia soli sp. nov., isolated from soil from Dokdo, Korea.</title>
        <authorList>
            <person name="Kim D.U."/>
            <person name="Lee H."/>
            <person name="Kim H."/>
            <person name="Kim S.G."/>
            <person name="Ka J.O."/>
        </authorList>
    </citation>
    <scope>NUCLEOTIDE SEQUENCE [LARGE SCALE GENOMIC DNA]</scope>
    <source>
        <strain evidence="4 5">D78</strain>
    </source>
</reference>
<name>A0ABU5E6S3_9PROT</name>
<dbReference type="Pfam" id="PF13717">
    <property type="entry name" value="Zn_ribbon_4"/>
    <property type="match status" value="1"/>
</dbReference>
<feature type="domain" description="Zinc finger/thioredoxin putative" evidence="3">
    <location>
        <begin position="1"/>
        <end position="36"/>
    </location>
</feature>
<feature type="region of interest" description="Disordered" evidence="1">
    <location>
        <begin position="114"/>
        <end position="136"/>
    </location>
</feature>
<evidence type="ECO:0000256" key="1">
    <source>
        <dbReference type="SAM" id="MobiDB-lite"/>
    </source>
</evidence>
<organism evidence="4 5">
    <name type="scientific">Dongia soli</name>
    <dbReference type="NCBI Taxonomy" id="600628"/>
    <lineage>
        <taxon>Bacteria</taxon>
        <taxon>Pseudomonadati</taxon>
        <taxon>Pseudomonadota</taxon>
        <taxon>Alphaproteobacteria</taxon>
        <taxon>Rhodospirillales</taxon>
        <taxon>Dongiaceae</taxon>
        <taxon>Dongia</taxon>
    </lineage>
</organism>
<dbReference type="Pfam" id="PF11906">
    <property type="entry name" value="DUF3426"/>
    <property type="match status" value="1"/>
</dbReference>
<dbReference type="InterPro" id="IPR011723">
    <property type="entry name" value="Znf/thioredoxin_put"/>
</dbReference>
<evidence type="ECO:0000313" key="5">
    <source>
        <dbReference type="Proteomes" id="UP001279642"/>
    </source>
</evidence>
<evidence type="ECO:0000256" key="2">
    <source>
        <dbReference type="SAM" id="Phobius"/>
    </source>
</evidence>
<dbReference type="EMBL" id="JAXCLW010000001">
    <property type="protein sequence ID" value="MDY0881253.1"/>
    <property type="molecule type" value="Genomic_DNA"/>
</dbReference>
<dbReference type="NCBIfam" id="TIGR02098">
    <property type="entry name" value="MJ0042_CXXC"/>
    <property type="match status" value="1"/>
</dbReference>
<sequence>MIVSCPTCGTSFTVDDSLIGPAGRKVRCAKCDHRWRQMPVAAEAQDTSSSGPDFADQISDAAADPFAALAEPRQAAGDARVGEIPVSDVPLGDATVMEPVLGGPGMPDIPSGLIRPREARPSGPITVPPKMPPMERPKRGGYRSLLLLLGVILGLLAVAFFLRDMIARSIPGAEELYSLIGIQTGNPAEDLEISNIKIVKRDVNDQQALEISGDIFNISKYPIHAPMLQATPKNKDGQILSPSHSFRLEQQTLEPGETVSFRTVYEGLPDNTASVTVNFAE</sequence>
<dbReference type="Proteomes" id="UP001279642">
    <property type="component" value="Unassembled WGS sequence"/>
</dbReference>
<dbReference type="InterPro" id="IPR021834">
    <property type="entry name" value="DUF3426"/>
</dbReference>
<feature type="transmembrane region" description="Helical" evidence="2">
    <location>
        <begin position="140"/>
        <end position="162"/>
    </location>
</feature>
<accession>A0ABU5E6S3</accession>
<keyword evidence="2" id="KW-1133">Transmembrane helix</keyword>
<keyword evidence="5" id="KW-1185">Reference proteome</keyword>
<keyword evidence="2" id="KW-0812">Transmembrane</keyword>
<keyword evidence="2" id="KW-0472">Membrane</keyword>
<comment type="caution">
    <text evidence="4">The sequence shown here is derived from an EMBL/GenBank/DDBJ whole genome shotgun (WGS) entry which is preliminary data.</text>
</comment>
<evidence type="ECO:0000313" key="4">
    <source>
        <dbReference type="EMBL" id="MDY0881253.1"/>
    </source>
</evidence>